<reference evidence="2 3" key="1">
    <citation type="submission" date="2015-10" db="EMBL/GenBank/DDBJ databases">
        <title>Full genome of DAOMC 229536 Phialocephala scopiformis, a fungal endophyte of spruce producing the potent anti-insectan compound rugulosin.</title>
        <authorList>
            <consortium name="DOE Joint Genome Institute"/>
            <person name="Walker A.K."/>
            <person name="Frasz S.L."/>
            <person name="Seifert K.A."/>
            <person name="Miller J.D."/>
            <person name="Mondo S.J."/>
            <person name="Labutti K."/>
            <person name="Lipzen A."/>
            <person name="Dockter R."/>
            <person name="Kennedy M."/>
            <person name="Grigoriev I.V."/>
            <person name="Spatafora J.W."/>
        </authorList>
    </citation>
    <scope>NUCLEOTIDE SEQUENCE [LARGE SCALE GENOMIC DNA]</scope>
    <source>
        <strain evidence="2 3">CBS 120377</strain>
    </source>
</reference>
<proteinExistence type="predicted"/>
<protein>
    <submittedName>
        <fullName evidence="2">Uncharacterized protein</fullName>
    </submittedName>
</protein>
<gene>
    <name evidence="2" type="ORF">LY89DRAFT_756900</name>
</gene>
<evidence type="ECO:0000256" key="1">
    <source>
        <dbReference type="SAM" id="MobiDB-lite"/>
    </source>
</evidence>
<evidence type="ECO:0000313" key="3">
    <source>
        <dbReference type="Proteomes" id="UP000070700"/>
    </source>
</evidence>
<dbReference type="KEGG" id="psco:LY89DRAFT_756900"/>
<dbReference type="RefSeq" id="XP_018066791.1">
    <property type="nucleotide sequence ID" value="XM_018221395.1"/>
</dbReference>
<feature type="region of interest" description="Disordered" evidence="1">
    <location>
        <begin position="347"/>
        <end position="371"/>
    </location>
</feature>
<accession>A0A194WWT1</accession>
<feature type="compositionally biased region" description="Polar residues" evidence="1">
    <location>
        <begin position="1"/>
        <end position="10"/>
    </location>
</feature>
<feature type="compositionally biased region" description="Acidic residues" evidence="1">
    <location>
        <begin position="347"/>
        <end position="359"/>
    </location>
</feature>
<dbReference type="EMBL" id="KQ947424">
    <property type="protein sequence ID" value="KUJ12436.1"/>
    <property type="molecule type" value="Genomic_DNA"/>
</dbReference>
<dbReference type="AlphaFoldDB" id="A0A194WWT1"/>
<feature type="compositionally biased region" description="Polar residues" evidence="1">
    <location>
        <begin position="31"/>
        <end position="44"/>
    </location>
</feature>
<feature type="compositionally biased region" description="Acidic residues" evidence="1">
    <location>
        <begin position="94"/>
        <end position="103"/>
    </location>
</feature>
<keyword evidence="3" id="KW-1185">Reference proteome</keyword>
<feature type="compositionally biased region" description="Basic and acidic residues" evidence="1">
    <location>
        <begin position="126"/>
        <end position="144"/>
    </location>
</feature>
<dbReference type="Proteomes" id="UP000070700">
    <property type="component" value="Unassembled WGS sequence"/>
</dbReference>
<dbReference type="InParanoid" id="A0A194WWT1"/>
<feature type="region of interest" description="Disordered" evidence="1">
    <location>
        <begin position="1"/>
        <end position="144"/>
    </location>
</feature>
<dbReference type="GeneID" id="28831121"/>
<evidence type="ECO:0000313" key="2">
    <source>
        <dbReference type="EMBL" id="KUJ12436.1"/>
    </source>
</evidence>
<sequence length="383" mass="44661">MTSPGDSINNPIVLDDPSQMSSTLAELGPTLLNTSSRESSTFSDPPSRLPTPEALRESNDPQDDEKSTIVVELPDSANSESSEDSVYESCHSEFEEDSKQEEEEPKRTQKRPQAPTNRLYQTSRPESPRRKAESARMIERERRRKEAMQAKILERKSRAREAKRAKLLLDRKLRAREAEQANIRDQQRRAIEAQQAEIRQRAQQTRIAEDDGTPFQRHRNWVLKSRLLDRPTTRLHPARPGPIASNDPTRFQQPDIMLQDSHARSFVHQVWISPSNMPFPAPPEGCRTQEDLVEYIADCQKERNLWLKRVKIDKPTRRADEIIYAEYGWRPDEKRWNWSIVYVDEDDEEEQEEADVEDDGPPKKKKKQRRDELLEVDGLKTWF</sequence>
<name>A0A194WWT1_MOLSC</name>
<feature type="compositionally biased region" description="Basic and acidic residues" evidence="1">
    <location>
        <begin position="54"/>
        <end position="67"/>
    </location>
</feature>
<organism evidence="2 3">
    <name type="scientific">Mollisia scopiformis</name>
    <name type="common">Conifer needle endophyte fungus</name>
    <name type="synonym">Phialocephala scopiformis</name>
    <dbReference type="NCBI Taxonomy" id="149040"/>
    <lineage>
        <taxon>Eukaryota</taxon>
        <taxon>Fungi</taxon>
        <taxon>Dikarya</taxon>
        <taxon>Ascomycota</taxon>
        <taxon>Pezizomycotina</taxon>
        <taxon>Leotiomycetes</taxon>
        <taxon>Helotiales</taxon>
        <taxon>Mollisiaceae</taxon>
        <taxon>Mollisia</taxon>
    </lineage>
</organism>
<feature type="compositionally biased region" description="Polar residues" evidence="1">
    <location>
        <begin position="114"/>
        <end position="125"/>
    </location>
</feature>